<name>A0ABY5EC79_9PSED</name>
<organism evidence="1 2">
    <name type="scientific">Pseudomonas nunensis</name>
    <dbReference type="NCBI Taxonomy" id="2961896"/>
    <lineage>
        <taxon>Bacteria</taxon>
        <taxon>Pseudomonadati</taxon>
        <taxon>Pseudomonadota</taxon>
        <taxon>Gammaproteobacteria</taxon>
        <taxon>Pseudomonadales</taxon>
        <taxon>Pseudomonadaceae</taxon>
        <taxon>Pseudomonas</taxon>
    </lineage>
</organism>
<accession>A0ABY5EC79</accession>
<proteinExistence type="predicted"/>
<evidence type="ECO:0000313" key="1">
    <source>
        <dbReference type="EMBL" id="UTO13371.1"/>
    </source>
</evidence>
<dbReference type="RefSeq" id="WP_054616431.1">
    <property type="nucleotide sequence ID" value="NZ_CP101125.1"/>
</dbReference>
<reference evidence="1" key="1">
    <citation type="submission" date="2022-07" db="EMBL/GenBank/DDBJ databases">
        <title>Pseudomonas nunamit sp. nov. an antifungal species isolated from Greenland.</title>
        <authorList>
            <person name="Ntana F."/>
            <person name="Hennessy R.C."/>
            <person name="Zervas A."/>
            <person name="Stougaard P."/>
        </authorList>
    </citation>
    <scope>NUCLEOTIDE SEQUENCE</scope>
    <source>
        <strain evidence="1">In5</strain>
    </source>
</reference>
<dbReference type="Proteomes" id="UP001059607">
    <property type="component" value="Chromosome"/>
</dbReference>
<evidence type="ECO:0000313" key="2">
    <source>
        <dbReference type="Proteomes" id="UP001059607"/>
    </source>
</evidence>
<gene>
    <name evidence="1" type="ORF">NK667_24860</name>
</gene>
<protein>
    <submittedName>
        <fullName evidence="1">Uncharacterized protein</fullName>
    </submittedName>
</protein>
<sequence>MNLPVFYAFFRGRVIDKYTVIVMAVGPFVEEEVLLLVNGVKVRCFASCCPEKIEVGESYEVEFEIVLPDNNFIAVAEKRADSLIEVISDSFSCFLYGYLDDSIFRSFVDFTDQEIHYDYPALNEQFVKIRVDRIDVAF</sequence>
<dbReference type="EMBL" id="CP101125">
    <property type="protein sequence ID" value="UTO13371.1"/>
    <property type="molecule type" value="Genomic_DNA"/>
</dbReference>
<keyword evidence="2" id="KW-1185">Reference proteome</keyword>